<feature type="region of interest" description="Disordered" evidence="8">
    <location>
        <begin position="130"/>
        <end position="149"/>
    </location>
</feature>
<evidence type="ECO:0000259" key="10">
    <source>
        <dbReference type="Pfam" id="PF00122"/>
    </source>
</evidence>
<evidence type="ECO:0000256" key="7">
    <source>
        <dbReference type="ARBA" id="ARBA00039096"/>
    </source>
</evidence>
<evidence type="ECO:0000256" key="6">
    <source>
        <dbReference type="ARBA" id="ARBA00038795"/>
    </source>
</evidence>
<dbReference type="SUPFAM" id="SSF81653">
    <property type="entry name" value="Calcium ATPase, transduction domain A"/>
    <property type="match status" value="1"/>
</dbReference>
<dbReference type="GO" id="GO:0006883">
    <property type="term" value="P:intracellular sodium ion homeostasis"/>
    <property type="evidence" value="ECO:0007669"/>
    <property type="project" value="TreeGrafter"/>
</dbReference>
<dbReference type="InterPro" id="IPR050510">
    <property type="entry name" value="Cation_transp_ATPase_P-type"/>
</dbReference>
<dbReference type="InterPro" id="IPR023214">
    <property type="entry name" value="HAD_sf"/>
</dbReference>
<dbReference type="InterPro" id="IPR023299">
    <property type="entry name" value="ATPase_P-typ_cyto_dom_N"/>
</dbReference>
<keyword evidence="13" id="KW-1185">Reference proteome</keyword>
<dbReference type="FunFam" id="2.70.150.10:FF:000003">
    <property type="entry name" value="Sodium/potassium-transporting ATPase subunit alpha"/>
    <property type="match status" value="1"/>
</dbReference>
<dbReference type="GO" id="GO:0005886">
    <property type="term" value="C:plasma membrane"/>
    <property type="evidence" value="ECO:0007669"/>
    <property type="project" value="TreeGrafter"/>
</dbReference>
<dbReference type="NCBIfam" id="TIGR01494">
    <property type="entry name" value="ATPase_P-type"/>
    <property type="match status" value="2"/>
</dbReference>
<dbReference type="Pfam" id="PF08282">
    <property type="entry name" value="Hydrolase_3"/>
    <property type="match status" value="1"/>
</dbReference>
<evidence type="ECO:0000256" key="4">
    <source>
        <dbReference type="ARBA" id="ARBA00023136"/>
    </source>
</evidence>
<accession>A0A2G9UBY1</accession>
<dbReference type="Gene3D" id="2.70.150.10">
    <property type="entry name" value="Calcium-transporting ATPase, cytoplasmic transduction domain A"/>
    <property type="match status" value="1"/>
</dbReference>
<feature type="domain" description="P-type ATPase A" evidence="10">
    <location>
        <begin position="77"/>
        <end position="188"/>
    </location>
</feature>
<keyword evidence="2 9" id="KW-0812">Transmembrane</keyword>
<dbReference type="SUPFAM" id="SSF56784">
    <property type="entry name" value="HAD-like"/>
    <property type="match status" value="1"/>
</dbReference>
<keyword evidence="4 9" id="KW-0472">Membrane</keyword>
<dbReference type="OrthoDB" id="3352408at2759"/>
<dbReference type="InterPro" id="IPR059000">
    <property type="entry name" value="ATPase_P-type_domA"/>
</dbReference>
<dbReference type="PRINTS" id="PR00121">
    <property type="entry name" value="NAKATPASE"/>
</dbReference>
<dbReference type="AlphaFoldDB" id="A0A2G9UBY1"/>
<evidence type="ECO:0000256" key="9">
    <source>
        <dbReference type="SAM" id="Phobius"/>
    </source>
</evidence>
<dbReference type="GO" id="GO:0030007">
    <property type="term" value="P:intracellular potassium ion homeostasis"/>
    <property type="evidence" value="ECO:0007669"/>
    <property type="project" value="TreeGrafter"/>
</dbReference>
<dbReference type="PANTHER" id="PTHR43294">
    <property type="entry name" value="SODIUM/POTASSIUM-TRANSPORTING ATPASE SUBUNIT ALPHA"/>
    <property type="match status" value="1"/>
</dbReference>
<dbReference type="GO" id="GO:0016887">
    <property type="term" value="F:ATP hydrolysis activity"/>
    <property type="evidence" value="ECO:0007669"/>
    <property type="project" value="InterPro"/>
</dbReference>
<dbReference type="Pfam" id="PF00689">
    <property type="entry name" value="Cation_ATPase_C"/>
    <property type="match status" value="1"/>
</dbReference>
<evidence type="ECO:0000256" key="5">
    <source>
        <dbReference type="ARBA" id="ARBA00037422"/>
    </source>
</evidence>
<dbReference type="Pfam" id="PF13246">
    <property type="entry name" value="Cation_ATPase"/>
    <property type="match status" value="1"/>
</dbReference>
<dbReference type="InterPro" id="IPR023298">
    <property type="entry name" value="ATPase_P-typ_TM_dom_sf"/>
</dbReference>
<dbReference type="FunFam" id="1.20.1110.10:FF:000095">
    <property type="entry name" value="Sodium/potassium-transporting ATPase subunit alpha-1"/>
    <property type="match status" value="1"/>
</dbReference>
<feature type="transmembrane region" description="Helical" evidence="9">
    <location>
        <begin position="44"/>
        <end position="63"/>
    </location>
</feature>
<proteinExistence type="predicted"/>
<evidence type="ECO:0000259" key="11">
    <source>
        <dbReference type="Pfam" id="PF00689"/>
    </source>
</evidence>
<feature type="transmembrane region" description="Helical" evidence="9">
    <location>
        <begin position="205"/>
        <end position="229"/>
    </location>
</feature>
<gene>
    <name evidence="12" type="ORF">TELCIR_10509</name>
</gene>
<comment type="subcellular location">
    <subcellularLocation>
        <location evidence="1">Membrane</location>
    </subcellularLocation>
</comment>
<dbReference type="Gene3D" id="1.20.1110.10">
    <property type="entry name" value="Calcium-transporting ATPase, transmembrane domain"/>
    <property type="match status" value="2"/>
</dbReference>
<feature type="transmembrane region" description="Helical" evidence="9">
    <location>
        <begin position="539"/>
        <end position="559"/>
    </location>
</feature>
<feature type="domain" description="Cation-transporting P-type ATPase C-terminal" evidence="11">
    <location>
        <begin position="548"/>
        <end position="620"/>
    </location>
</feature>
<dbReference type="InterPro" id="IPR008250">
    <property type="entry name" value="ATPase_P-typ_transduc_dom_A_sf"/>
</dbReference>
<dbReference type="PRINTS" id="PR00119">
    <property type="entry name" value="CATATPASE"/>
</dbReference>
<feature type="transmembrane region" description="Helical" evidence="9">
    <location>
        <begin position="12"/>
        <end position="29"/>
    </location>
</feature>
<comment type="subunit">
    <text evidence="6">The sodium/potassium-transporting ATPase is composed of a catalytic alpha subunit, an auxiliary non-catalytic beta subunit and an additional regulatory subunit.</text>
</comment>
<dbReference type="InterPro" id="IPR001757">
    <property type="entry name" value="P_typ_ATPase"/>
</dbReference>
<dbReference type="EC" id="7.2.2.13" evidence="7"/>
<dbReference type="GO" id="GO:0036376">
    <property type="term" value="P:sodium ion export across plasma membrane"/>
    <property type="evidence" value="ECO:0007669"/>
    <property type="project" value="TreeGrafter"/>
</dbReference>
<evidence type="ECO:0000313" key="12">
    <source>
        <dbReference type="EMBL" id="PIO67731.1"/>
    </source>
</evidence>
<evidence type="ECO:0000256" key="1">
    <source>
        <dbReference type="ARBA" id="ARBA00004370"/>
    </source>
</evidence>
<dbReference type="GO" id="GO:0005524">
    <property type="term" value="F:ATP binding"/>
    <property type="evidence" value="ECO:0007669"/>
    <property type="project" value="InterPro"/>
</dbReference>
<evidence type="ECO:0000256" key="2">
    <source>
        <dbReference type="ARBA" id="ARBA00022692"/>
    </source>
</evidence>
<keyword evidence="3 9" id="KW-1133">Transmembrane helix</keyword>
<evidence type="ECO:0000256" key="8">
    <source>
        <dbReference type="SAM" id="MobiDB-lite"/>
    </source>
</evidence>
<dbReference type="GO" id="GO:1902600">
    <property type="term" value="P:proton transmembrane transport"/>
    <property type="evidence" value="ECO:0007669"/>
    <property type="project" value="TreeGrafter"/>
</dbReference>
<sequence length="630" mass="68950">MQERSYKKATGGFNMLLWVASVASLVGYIMEKQEYGEETKADNLYLAITLATVVTITGLFSFYQEAKSGNIMSSFANMIPSMAHVIRDGRLIDVKVEDVVLGDIVEISGGDKVPADIRIFQARGLKVDNSSLTGESEPQTRSPEFTHNNPLESKNVAMFSTNVLEGTGRGIVILTADHTVVGRIAALTAQVSSGPSPIAKEIYHFIHIITFVALGVGVTFFVLSIIYGYTMIQALIFFMGIVVANVPEGIVATVTNEDFSVPLPRREVSGDASETAIMKYCELILGNGGTQKMRDKKPKVAEIPFNSTNKYQAYETLGGFGERVLGFCDLEMDPEKFPQNYVFDTENPNFPLTNLRFLGLMSMIDPPRPGVPQAVQLCQSAGIKVTELIEDDEEAPENETFGKGRLQATKAIIIHGEQLKQISGSTLKEIVSHYQQVVFARTSPAQKLQIVEAYQLTNNVVGVTGDGVNDAPALRKADIGIAMGIAGTDVSKQAADMILLNDNFASIVTGVEEGRLIFDNLKKSIAYTLTSNIPEIAPFMCYVLLGIPLPLSLVAILMIDLGTDLWPAISLAYEVPETDIMQRPPRNPEYDRLVNTRLVLFSYLQVGVFQMYAGFVTYFGKILAQISLDK</sequence>
<name>A0A2G9UBY1_TELCI</name>
<dbReference type="GO" id="GO:1990573">
    <property type="term" value="P:potassium ion import across plasma membrane"/>
    <property type="evidence" value="ECO:0007669"/>
    <property type="project" value="TreeGrafter"/>
</dbReference>
<dbReference type="Pfam" id="PF00122">
    <property type="entry name" value="E1-E2_ATPase"/>
    <property type="match status" value="1"/>
</dbReference>
<dbReference type="InterPro" id="IPR006068">
    <property type="entry name" value="ATPase_P-typ_cation-transptr_C"/>
</dbReference>
<evidence type="ECO:0000256" key="3">
    <source>
        <dbReference type="ARBA" id="ARBA00022989"/>
    </source>
</evidence>
<organism evidence="12 13">
    <name type="scientific">Teladorsagia circumcincta</name>
    <name type="common">Brown stomach worm</name>
    <name type="synonym">Ostertagia circumcincta</name>
    <dbReference type="NCBI Taxonomy" id="45464"/>
    <lineage>
        <taxon>Eukaryota</taxon>
        <taxon>Metazoa</taxon>
        <taxon>Ecdysozoa</taxon>
        <taxon>Nematoda</taxon>
        <taxon>Chromadorea</taxon>
        <taxon>Rhabditida</taxon>
        <taxon>Rhabditina</taxon>
        <taxon>Rhabditomorpha</taxon>
        <taxon>Strongyloidea</taxon>
        <taxon>Trichostrongylidae</taxon>
        <taxon>Teladorsagia</taxon>
    </lineage>
</organism>
<dbReference type="SUPFAM" id="SSF81665">
    <property type="entry name" value="Calcium ATPase, transmembrane domain M"/>
    <property type="match status" value="1"/>
</dbReference>
<dbReference type="GO" id="GO:0005391">
    <property type="term" value="F:P-type sodium:potassium-exchanging transporter activity"/>
    <property type="evidence" value="ECO:0007669"/>
    <property type="project" value="UniProtKB-EC"/>
</dbReference>
<evidence type="ECO:0000313" key="13">
    <source>
        <dbReference type="Proteomes" id="UP000230423"/>
    </source>
</evidence>
<reference evidence="12 13" key="1">
    <citation type="submission" date="2015-09" db="EMBL/GenBank/DDBJ databases">
        <title>Draft genome of the parasitic nematode Teladorsagia circumcincta isolate WARC Sus (inbred).</title>
        <authorList>
            <person name="Mitreva M."/>
        </authorList>
    </citation>
    <scope>NUCLEOTIDE SEQUENCE [LARGE SCALE GENOMIC DNA]</scope>
    <source>
        <strain evidence="12 13">S</strain>
    </source>
</reference>
<feature type="transmembrane region" description="Helical" evidence="9">
    <location>
        <begin position="598"/>
        <end position="620"/>
    </location>
</feature>
<comment type="function">
    <text evidence="5">This is the catalytic component of the active enzyme, which catalyzes the hydrolysis of ATP coupled with the exchange of sodium and potassium ions across the plasma membrane. This action creates the electrochemical gradient of sodium and potassium ions, providing the energy for active transport of various nutrients.</text>
</comment>
<protein>
    <recommendedName>
        <fullName evidence="7">Na(+)/K(+)-exchanging ATPase</fullName>
        <ecNumber evidence="7">7.2.2.13</ecNumber>
    </recommendedName>
</protein>
<dbReference type="Proteomes" id="UP000230423">
    <property type="component" value="Unassembled WGS sequence"/>
</dbReference>
<dbReference type="InterPro" id="IPR036412">
    <property type="entry name" value="HAD-like_sf"/>
</dbReference>
<dbReference type="Gene3D" id="3.40.1110.10">
    <property type="entry name" value="Calcium-transporting ATPase, cytoplasmic domain N"/>
    <property type="match status" value="1"/>
</dbReference>
<dbReference type="Gene3D" id="3.40.50.1000">
    <property type="entry name" value="HAD superfamily/HAD-like"/>
    <property type="match status" value="1"/>
</dbReference>
<dbReference type="PANTHER" id="PTHR43294:SF18">
    <property type="entry name" value="SODIUM_POTASSIUM-TRANSPORTING ATPASE SUBUNIT ALPHA"/>
    <property type="match status" value="1"/>
</dbReference>
<dbReference type="EMBL" id="KZ347434">
    <property type="protein sequence ID" value="PIO67731.1"/>
    <property type="molecule type" value="Genomic_DNA"/>
</dbReference>